<proteinExistence type="inferred from homology"/>
<reference evidence="3" key="1">
    <citation type="submission" date="2013-11" db="EMBL/GenBank/DDBJ databases">
        <title>The Genome Sequence of Phytophthora parasitica CJ02B3.</title>
        <authorList>
            <consortium name="The Broad Institute Genomics Platform"/>
            <person name="Russ C."/>
            <person name="Tyler B."/>
            <person name="Panabieres F."/>
            <person name="Shan W."/>
            <person name="Tripathy S."/>
            <person name="Grunwald N."/>
            <person name="Machado M."/>
            <person name="Johnson C.S."/>
            <person name="Arredondo F."/>
            <person name="Hong C."/>
            <person name="Coffey M."/>
            <person name="Young S.K."/>
            <person name="Zeng Q."/>
            <person name="Gargeya S."/>
            <person name="Fitzgerald M."/>
            <person name="Abouelleil A."/>
            <person name="Alvarado L."/>
            <person name="Chapman S.B."/>
            <person name="Gainer-Dewar J."/>
            <person name="Goldberg J."/>
            <person name="Griggs A."/>
            <person name="Gujja S."/>
            <person name="Hansen M."/>
            <person name="Howarth C."/>
            <person name="Imamovic A."/>
            <person name="Ireland A."/>
            <person name="Larimer J."/>
            <person name="McCowan C."/>
            <person name="Murphy C."/>
            <person name="Pearson M."/>
            <person name="Poon T.W."/>
            <person name="Priest M."/>
            <person name="Roberts A."/>
            <person name="Saif S."/>
            <person name="Shea T."/>
            <person name="Sykes S."/>
            <person name="Wortman J."/>
            <person name="Nusbaum C."/>
            <person name="Birren B."/>
        </authorList>
    </citation>
    <scope>NUCLEOTIDE SEQUENCE [LARGE SCALE GENOMIC DNA]</scope>
    <source>
        <strain evidence="3">CJ02B3</strain>
    </source>
</reference>
<dbReference type="EMBL" id="KI673243">
    <property type="protein sequence ID" value="ETL38632.1"/>
    <property type="molecule type" value="Genomic_DNA"/>
</dbReference>
<dbReference type="AlphaFoldDB" id="W2IYP1"/>
<dbReference type="PANTHER" id="PTHR24320">
    <property type="entry name" value="RETINOL DEHYDROGENASE"/>
    <property type="match status" value="1"/>
</dbReference>
<gene>
    <name evidence="3" type="ORF">L915_09911</name>
    <name evidence="4" type="ORF">L916_09821</name>
</gene>
<dbReference type="VEuPathDB" id="FungiDB:PPTG_01599"/>
<dbReference type="SUPFAM" id="SSF51735">
    <property type="entry name" value="NAD(P)-binding Rossmann-fold domains"/>
    <property type="match status" value="1"/>
</dbReference>
<evidence type="ECO:0000256" key="2">
    <source>
        <dbReference type="ARBA" id="ARBA00023002"/>
    </source>
</evidence>
<dbReference type="Gene3D" id="3.40.50.720">
    <property type="entry name" value="NAD(P)-binding Rossmann-like Domain"/>
    <property type="match status" value="1"/>
</dbReference>
<protein>
    <submittedName>
        <fullName evidence="4">Uncharacterized protein</fullName>
    </submittedName>
</protein>
<dbReference type="Proteomes" id="UP000053864">
    <property type="component" value="Unassembled WGS sequence"/>
</dbReference>
<dbReference type="InterPro" id="IPR036291">
    <property type="entry name" value="NAD(P)-bd_dom_sf"/>
</dbReference>
<evidence type="ECO:0000313" key="3">
    <source>
        <dbReference type="EMBL" id="ETK85217.1"/>
    </source>
</evidence>
<comment type="similarity">
    <text evidence="1">Belongs to the short-chain dehydrogenases/reductases (SDR) family.</text>
</comment>
<evidence type="ECO:0000313" key="4">
    <source>
        <dbReference type="EMBL" id="ETL38632.1"/>
    </source>
</evidence>
<evidence type="ECO:0000256" key="1">
    <source>
        <dbReference type="ARBA" id="ARBA00006484"/>
    </source>
</evidence>
<dbReference type="PANTHER" id="PTHR24320:SF148">
    <property type="entry name" value="NAD(P)-BINDING ROSSMANN-FOLD SUPERFAMILY PROTEIN"/>
    <property type="match status" value="1"/>
</dbReference>
<dbReference type="Pfam" id="PF00106">
    <property type="entry name" value="adh_short"/>
    <property type="match status" value="2"/>
</dbReference>
<name>W2IYP1_PHYNI</name>
<dbReference type="InterPro" id="IPR002347">
    <property type="entry name" value="SDR_fam"/>
</dbReference>
<dbReference type="EMBL" id="KI686590">
    <property type="protein sequence ID" value="ETK85217.1"/>
    <property type="molecule type" value="Genomic_DNA"/>
</dbReference>
<dbReference type="GO" id="GO:0016491">
    <property type="term" value="F:oxidoreductase activity"/>
    <property type="evidence" value="ECO:0007669"/>
    <property type="project" value="UniProtKB-KW"/>
</dbReference>
<accession>W2IYP1</accession>
<organism evidence="4">
    <name type="scientific">Phytophthora nicotianae</name>
    <name type="common">Potato buckeye rot agent</name>
    <name type="synonym">Phytophthora parasitica</name>
    <dbReference type="NCBI Taxonomy" id="4792"/>
    <lineage>
        <taxon>Eukaryota</taxon>
        <taxon>Sar</taxon>
        <taxon>Stramenopiles</taxon>
        <taxon>Oomycota</taxon>
        <taxon>Peronosporomycetes</taxon>
        <taxon>Peronosporales</taxon>
        <taxon>Peronosporaceae</taxon>
        <taxon>Phytophthora</taxon>
    </lineage>
</organism>
<dbReference type="Proteomes" id="UP000053236">
    <property type="component" value="Unassembled WGS sequence"/>
</dbReference>
<sequence length="352" mass="38964">MGVGSSSHRWDGSTMSSQKGKVAIVTGANSGIGFEAAKALALHGAHVVLACRSEVRGRQAEESIRTTLHKEVGDDVGEVEFMLLDLAEVDSIREFARAFRDKFDRLDLLWSSLLSADSRLGYTAVPKRPHLLINNAGVACPPVRHNSKGLECTFAINHLGHFYLTSLLWDLLRRTKSQARVVNVSSGLHHAAKLDFALMGHTPGNSMSDYAESKMANVLFTYELQRRLQRAGIDNVLSVVVHPGICHTEIWNKYIRTKFARWPFLQWLAMWAVWLLPFLPQKIGALPTLYAATVDSVLGAEMYAPDGLMTLRGYPALNTSHPASHSRDNANKLWSLSEDLLDAKFDVSGDQD</sequence>
<reference evidence="4" key="2">
    <citation type="submission" date="2013-11" db="EMBL/GenBank/DDBJ databases">
        <title>The Genome Sequence of Phytophthora parasitica CJ05E6.</title>
        <authorList>
            <consortium name="The Broad Institute Genomics Platform"/>
            <person name="Russ C."/>
            <person name="Tyler B."/>
            <person name="Panabieres F."/>
            <person name="Shan W."/>
            <person name="Tripathy S."/>
            <person name="Grunwald N."/>
            <person name="Machado M."/>
            <person name="Johnson C.S."/>
            <person name="Arredondo F."/>
            <person name="Hong C."/>
            <person name="Coffey M."/>
            <person name="Young S.K."/>
            <person name="Zeng Q."/>
            <person name="Gargeya S."/>
            <person name="Fitzgerald M."/>
            <person name="Abouelleil A."/>
            <person name="Alvarado L."/>
            <person name="Chapman S.B."/>
            <person name="Gainer-Dewar J."/>
            <person name="Goldberg J."/>
            <person name="Griggs A."/>
            <person name="Gujja S."/>
            <person name="Hansen M."/>
            <person name="Howarth C."/>
            <person name="Imamovic A."/>
            <person name="Ireland A."/>
            <person name="Larimer J."/>
            <person name="McCowan C."/>
            <person name="Murphy C."/>
            <person name="Pearson M."/>
            <person name="Poon T.W."/>
            <person name="Priest M."/>
            <person name="Roberts A."/>
            <person name="Saif S."/>
            <person name="Shea T."/>
            <person name="Sykes S."/>
            <person name="Wortman J."/>
            <person name="Nusbaum C."/>
            <person name="Birren B."/>
        </authorList>
    </citation>
    <scope>NUCLEOTIDE SEQUENCE [LARGE SCALE GENOMIC DNA]</scope>
    <source>
        <strain evidence="4">CJ05E6</strain>
    </source>
</reference>
<keyword evidence="2" id="KW-0560">Oxidoreductase</keyword>
<dbReference type="PRINTS" id="PR00081">
    <property type="entry name" value="GDHRDH"/>
</dbReference>